<comment type="caution">
    <text evidence="3">The sequence shown here is derived from an EMBL/GenBank/DDBJ whole genome shotgun (WGS) entry which is preliminary data.</text>
</comment>
<dbReference type="InterPro" id="IPR005180">
    <property type="entry name" value="DUF302"/>
</dbReference>
<dbReference type="PANTHER" id="PTHR38342:SF2">
    <property type="entry name" value="INNER MEMBRANE OR EXPORTED"/>
    <property type="match status" value="1"/>
</dbReference>
<evidence type="ECO:0000313" key="4">
    <source>
        <dbReference type="Proteomes" id="UP001245285"/>
    </source>
</evidence>
<dbReference type="RefSeq" id="WP_311493606.1">
    <property type="nucleotide sequence ID" value="NZ_JAVRHO010000002.1"/>
</dbReference>
<evidence type="ECO:0000256" key="1">
    <source>
        <dbReference type="SAM" id="SignalP"/>
    </source>
</evidence>
<dbReference type="PANTHER" id="PTHR38342">
    <property type="entry name" value="SLR5037 PROTEIN"/>
    <property type="match status" value="1"/>
</dbReference>
<proteinExistence type="predicted"/>
<accession>A0ABU3CHI1</accession>
<gene>
    <name evidence="3" type="ORF">RM545_01980</name>
</gene>
<keyword evidence="1" id="KW-0732">Signal</keyword>
<dbReference type="EMBL" id="JAVRHO010000002">
    <property type="protein sequence ID" value="MDT0645445.1"/>
    <property type="molecule type" value="Genomic_DNA"/>
</dbReference>
<dbReference type="Pfam" id="PF03625">
    <property type="entry name" value="DUF302"/>
    <property type="match status" value="2"/>
</dbReference>
<sequence>MKKLCCLFCLCLVFIGCNNDDPGDVLFSSDVVSVTGTRYSASNNEYDPTYSGFINAVNQNADSDIIAEVDHAANAIATGRVLNSTNTVFFTVPTYEAQILAENPLAGLDLPGKMMFYQNENSEVFAVYNSVPYVNSRYGLEASENLDEYATLLKNLANAATTGEVKFSADAMVGLEEGIITAESTRSFEETYNALRSAISSDENLDIVAQVDHQETAAAENVEIPTSTLILFSYPELEAQLMQESQTVALDLPQKILVWQDEEEVVHVSYNDTDYLIQRHMLTGNSEELQEIVQIFETLTAVATGD</sequence>
<dbReference type="PROSITE" id="PS51257">
    <property type="entry name" value="PROKAR_LIPOPROTEIN"/>
    <property type="match status" value="1"/>
</dbReference>
<dbReference type="CDD" id="cd14797">
    <property type="entry name" value="DUF302"/>
    <property type="match status" value="1"/>
</dbReference>
<name>A0ABU3CHI1_9FLAO</name>
<dbReference type="Proteomes" id="UP001245285">
    <property type="component" value="Unassembled WGS sequence"/>
</dbReference>
<dbReference type="InterPro" id="IPR035923">
    <property type="entry name" value="TT1751-like_sf"/>
</dbReference>
<feature type="domain" description="DUF302" evidence="2">
    <location>
        <begin position="69"/>
        <end position="129"/>
    </location>
</feature>
<reference evidence="3 4" key="1">
    <citation type="submission" date="2023-09" db="EMBL/GenBank/DDBJ databases">
        <authorList>
            <person name="Rey-Velasco X."/>
        </authorList>
    </citation>
    <scope>NUCLEOTIDE SEQUENCE [LARGE SCALE GENOMIC DNA]</scope>
    <source>
        <strain evidence="3 4">F260</strain>
    </source>
</reference>
<protein>
    <submittedName>
        <fullName evidence="3">DUF302 domain-containing protein</fullName>
    </submittedName>
</protein>
<feature type="domain" description="DUF302" evidence="2">
    <location>
        <begin position="211"/>
        <end position="272"/>
    </location>
</feature>
<feature type="signal peptide" evidence="1">
    <location>
        <begin position="1"/>
        <end position="19"/>
    </location>
</feature>
<dbReference type="SUPFAM" id="SSF103247">
    <property type="entry name" value="TT1751-like"/>
    <property type="match status" value="2"/>
</dbReference>
<evidence type="ECO:0000259" key="2">
    <source>
        <dbReference type="Pfam" id="PF03625"/>
    </source>
</evidence>
<organism evidence="3 4">
    <name type="scientific">Autumnicola lenta</name>
    <dbReference type="NCBI Taxonomy" id="3075593"/>
    <lineage>
        <taxon>Bacteria</taxon>
        <taxon>Pseudomonadati</taxon>
        <taxon>Bacteroidota</taxon>
        <taxon>Flavobacteriia</taxon>
        <taxon>Flavobacteriales</taxon>
        <taxon>Flavobacteriaceae</taxon>
        <taxon>Autumnicola</taxon>
    </lineage>
</organism>
<keyword evidence="4" id="KW-1185">Reference proteome</keyword>
<evidence type="ECO:0000313" key="3">
    <source>
        <dbReference type="EMBL" id="MDT0645445.1"/>
    </source>
</evidence>
<feature type="chain" id="PRO_5045450534" evidence="1">
    <location>
        <begin position="20"/>
        <end position="306"/>
    </location>
</feature>
<dbReference type="Gene3D" id="3.30.310.70">
    <property type="entry name" value="TT1751-like domain"/>
    <property type="match status" value="2"/>
</dbReference>